<sequence>MSDGQGPAGRLFAAAKQLLKSLVGIGETRLRLLVLELEEERARLVSLLLVIGLCLILLLLGLVVLVLLVVVVFWDSHRLLALVACSLALLGAGLGCGLWARRLARRPSLLKGTLRHLATDRELLESGGDAHEPR</sequence>
<keyword evidence="3" id="KW-1185">Reference proteome</keyword>
<evidence type="ECO:0008006" key="4">
    <source>
        <dbReference type="Google" id="ProtNLM"/>
    </source>
</evidence>
<dbReference type="Pfam" id="PF07332">
    <property type="entry name" value="Phage_holin_3_6"/>
    <property type="match status" value="1"/>
</dbReference>
<dbReference type="Proteomes" id="UP000321275">
    <property type="component" value="Unassembled WGS sequence"/>
</dbReference>
<accession>A0A510XGL3</accession>
<keyword evidence="1" id="KW-1133">Transmembrane helix</keyword>
<comment type="caution">
    <text evidence="2">The sequence shown here is derived from an EMBL/GenBank/DDBJ whole genome shotgun (WGS) entry which is preliminary data.</text>
</comment>
<name>A0A510XGL3_9GAMM</name>
<protein>
    <recommendedName>
        <fullName evidence="4">Phage holin family protein</fullName>
    </recommendedName>
</protein>
<proteinExistence type="predicted"/>
<dbReference type="EMBL" id="BJUK01000032">
    <property type="protein sequence ID" value="GEK48310.1"/>
    <property type="molecule type" value="Genomic_DNA"/>
</dbReference>
<feature type="transmembrane region" description="Helical" evidence="1">
    <location>
        <begin position="47"/>
        <end position="73"/>
    </location>
</feature>
<dbReference type="AlphaFoldDB" id="A0A510XGL3"/>
<gene>
    <name evidence="2" type="ORF">HPA02_25930</name>
</gene>
<dbReference type="RefSeq" id="WP_146803643.1">
    <property type="nucleotide sequence ID" value="NZ_BJUK01000032.1"/>
</dbReference>
<evidence type="ECO:0000313" key="2">
    <source>
        <dbReference type="EMBL" id="GEK48310.1"/>
    </source>
</evidence>
<keyword evidence="1" id="KW-0472">Membrane</keyword>
<evidence type="ECO:0000313" key="3">
    <source>
        <dbReference type="Proteomes" id="UP000321275"/>
    </source>
</evidence>
<feature type="transmembrane region" description="Helical" evidence="1">
    <location>
        <begin position="79"/>
        <end position="100"/>
    </location>
</feature>
<dbReference type="InterPro" id="IPR009937">
    <property type="entry name" value="Phage_holin_3_6"/>
</dbReference>
<reference evidence="2 3" key="1">
    <citation type="submission" date="2019-07" db="EMBL/GenBank/DDBJ databases">
        <title>Whole genome shotgun sequence of Halomonas pacifica NBRC 102220.</title>
        <authorList>
            <person name="Hosoyama A."/>
            <person name="Uohara A."/>
            <person name="Ohji S."/>
            <person name="Ichikawa N."/>
        </authorList>
    </citation>
    <scope>NUCLEOTIDE SEQUENCE [LARGE SCALE GENOMIC DNA]</scope>
    <source>
        <strain evidence="2 3">NBRC 102220</strain>
    </source>
</reference>
<keyword evidence="1" id="KW-0812">Transmembrane</keyword>
<organism evidence="2 3">
    <name type="scientific">Bisbaumannia pacifica</name>
    <dbReference type="NCBI Taxonomy" id="77098"/>
    <lineage>
        <taxon>Bacteria</taxon>
        <taxon>Pseudomonadati</taxon>
        <taxon>Pseudomonadota</taxon>
        <taxon>Gammaproteobacteria</taxon>
        <taxon>Oceanospirillales</taxon>
        <taxon>Halomonadaceae</taxon>
        <taxon>Bisbaumannia</taxon>
    </lineage>
</organism>
<evidence type="ECO:0000256" key="1">
    <source>
        <dbReference type="SAM" id="Phobius"/>
    </source>
</evidence>